<gene>
    <name evidence="2" type="ORF">JQS30_12845</name>
</gene>
<dbReference type="Proteomes" id="UP000662939">
    <property type="component" value="Chromosome"/>
</dbReference>
<dbReference type="EMBL" id="CP070496">
    <property type="protein sequence ID" value="QSB04653.1"/>
    <property type="molecule type" value="Genomic_DNA"/>
</dbReference>
<dbReference type="KEGG" id="nav:JQS30_12845"/>
<feature type="signal peptide" evidence="1">
    <location>
        <begin position="1"/>
        <end position="27"/>
    </location>
</feature>
<keyword evidence="3" id="KW-1185">Reference proteome</keyword>
<keyword evidence="1" id="KW-0732">Signal</keyword>
<proteinExistence type="predicted"/>
<evidence type="ECO:0000313" key="2">
    <source>
        <dbReference type="EMBL" id="QSB04653.1"/>
    </source>
</evidence>
<name>A0A895XM91_9ACTN</name>
<sequence>MRRKTLLQGSVVTAAAILAFSTLPAHAEQPEQPDVSDDYAEEIDYEALADELRLENAWVDPKSTLQFGEQPLAWATTAAHNAAANANCSVSKDHALAMSIAMTWPEVSPSGAAPSPMTLSRYDTQPTLGDPENRAPGLWFHPGIGAWQLDSAGLGQPYTADEAQDVENAANGMAPHVVNRYCALRNNGSSAANARAGAWQPWHACSNGACEDIFHRILHEGITTVPISRWGGGEMRRCWISGGATDCLYVDPANAEGSSWWAAPGGGQSPISAPFYVWRDGNHEVRYWMDIDSGAATDVMATRPFNGNARDSLTWTSHSGMCDMTASRGDC</sequence>
<evidence type="ECO:0000256" key="1">
    <source>
        <dbReference type="SAM" id="SignalP"/>
    </source>
</evidence>
<reference evidence="2" key="1">
    <citation type="submission" date="2021-02" db="EMBL/GenBank/DDBJ databases">
        <title>Natronoglycomyces albus gen. nov., sp. nov, a haloalkaliphilic actinobacterium from a soda solonchak soil.</title>
        <authorList>
            <person name="Sorokin D.Y."/>
            <person name="Khijniak T.V."/>
            <person name="Zakharycheva A.P."/>
            <person name="Boueva O.V."/>
            <person name="Ariskina E.V."/>
            <person name="Hahnke R.L."/>
            <person name="Bunk B."/>
            <person name="Sproer C."/>
            <person name="Schumann P."/>
            <person name="Evtushenko L.I."/>
            <person name="Kublanov I.V."/>
        </authorList>
    </citation>
    <scope>NUCLEOTIDE SEQUENCE</scope>
    <source>
        <strain evidence="2">DSM 106290</strain>
    </source>
</reference>
<dbReference type="RefSeq" id="WP_213170649.1">
    <property type="nucleotide sequence ID" value="NZ_CP070496.1"/>
</dbReference>
<evidence type="ECO:0000313" key="3">
    <source>
        <dbReference type="Proteomes" id="UP000662939"/>
    </source>
</evidence>
<protein>
    <submittedName>
        <fullName evidence="2">Uncharacterized protein</fullName>
    </submittedName>
</protein>
<feature type="chain" id="PRO_5034466822" evidence="1">
    <location>
        <begin position="28"/>
        <end position="331"/>
    </location>
</feature>
<organism evidence="2 3">
    <name type="scientific">Natronoglycomyces albus</name>
    <dbReference type="NCBI Taxonomy" id="2811108"/>
    <lineage>
        <taxon>Bacteria</taxon>
        <taxon>Bacillati</taxon>
        <taxon>Actinomycetota</taxon>
        <taxon>Actinomycetes</taxon>
        <taxon>Glycomycetales</taxon>
        <taxon>Glycomycetaceae</taxon>
        <taxon>Natronoglycomyces</taxon>
    </lineage>
</organism>
<dbReference type="AlphaFoldDB" id="A0A895XM91"/>
<accession>A0A895XM91</accession>